<reference evidence="4 5" key="1">
    <citation type="submission" date="2016-10" db="EMBL/GenBank/DDBJ databases">
        <authorList>
            <person name="de Groot N.N."/>
        </authorList>
    </citation>
    <scope>NUCLEOTIDE SEQUENCE [LARGE SCALE GENOMIC DNA]</scope>
    <source>
        <strain evidence="4 5">CGMCC 1.6502</strain>
    </source>
</reference>
<feature type="domain" description="NAD-dependent epimerase/dehydratase" evidence="2">
    <location>
        <begin position="3"/>
        <end position="219"/>
    </location>
</feature>
<dbReference type="PANTHER" id="PTHR11092:SF0">
    <property type="entry name" value="EPIMERASE FAMILY PROTEIN SDR39U1"/>
    <property type="match status" value="1"/>
</dbReference>
<dbReference type="PANTHER" id="PTHR11092">
    <property type="entry name" value="SUGAR NUCLEOTIDE EPIMERASE RELATED"/>
    <property type="match status" value="1"/>
</dbReference>
<dbReference type="AlphaFoldDB" id="A0A1G9B3R1"/>
<dbReference type="InterPro" id="IPR010099">
    <property type="entry name" value="SDR39U1"/>
</dbReference>
<evidence type="ECO:0008006" key="6">
    <source>
        <dbReference type="Google" id="ProtNLM"/>
    </source>
</evidence>
<dbReference type="CDD" id="cd05242">
    <property type="entry name" value="SDR_a8"/>
    <property type="match status" value="1"/>
</dbReference>
<dbReference type="STRING" id="407036.SAMN05216243_2796"/>
<evidence type="ECO:0000313" key="5">
    <source>
        <dbReference type="Proteomes" id="UP000198694"/>
    </source>
</evidence>
<dbReference type="Proteomes" id="UP000198694">
    <property type="component" value="Unassembled WGS sequence"/>
</dbReference>
<dbReference type="Pfam" id="PF08338">
    <property type="entry name" value="DUF1731"/>
    <property type="match status" value="1"/>
</dbReference>
<protein>
    <recommendedName>
        <fullName evidence="6">TIGR01777 family protein</fullName>
    </recommendedName>
</protein>
<dbReference type="InterPro" id="IPR013549">
    <property type="entry name" value="DUF1731"/>
</dbReference>
<dbReference type="EMBL" id="FNFL01000005">
    <property type="protein sequence ID" value="SDK34172.1"/>
    <property type="molecule type" value="Genomic_DNA"/>
</dbReference>
<dbReference type="Pfam" id="PF01370">
    <property type="entry name" value="Epimerase"/>
    <property type="match status" value="1"/>
</dbReference>
<evidence type="ECO:0000256" key="1">
    <source>
        <dbReference type="ARBA" id="ARBA00009353"/>
    </source>
</evidence>
<feature type="domain" description="DUF1731" evidence="3">
    <location>
        <begin position="251"/>
        <end position="297"/>
    </location>
</feature>
<dbReference type="NCBIfam" id="TIGR01777">
    <property type="entry name" value="yfcH"/>
    <property type="match status" value="1"/>
</dbReference>
<organism evidence="4 5">
    <name type="scientific">Sediminibacillus albus</name>
    <dbReference type="NCBI Taxonomy" id="407036"/>
    <lineage>
        <taxon>Bacteria</taxon>
        <taxon>Bacillati</taxon>
        <taxon>Bacillota</taxon>
        <taxon>Bacilli</taxon>
        <taxon>Bacillales</taxon>
        <taxon>Bacillaceae</taxon>
        <taxon>Sediminibacillus</taxon>
    </lineage>
</organism>
<keyword evidence="5" id="KW-1185">Reference proteome</keyword>
<gene>
    <name evidence="4" type="ORF">SAMN05216243_2796</name>
</gene>
<comment type="similarity">
    <text evidence="1">Belongs to the NAD(P)-dependent epimerase/dehydratase family. SDR39U1 subfamily.</text>
</comment>
<sequence length="300" mass="33182">MKIAITGGTGFVGNYLAERLAAGNHHTYILTRSPEKHTNTDFVTYIGWLHEGTAPEKELPALDAVVNLAGDSIFGYWTEEKKQRIMNSRLHATEQLIDLIRKMDKKPRVLINGSAIGYYGTSCTQSFTELTDQPGSDFLAQVAVNWENKAREAEQLGVRTVLARFGLILGKEGALPLMALPFKLMAGGKVGTGEQWVSWVHIKDVAEMIIFAMDNEEISGPVNVTAPHPQRNKDFSKTLANILHRPCWLPVPEIAMKAALGDMSSLILQGQSVLPATAQTYGYDFHYPNLAEALREIYPD</sequence>
<name>A0A1G9B3R1_9BACI</name>
<dbReference type="InterPro" id="IPR001509">
    <property type="entry name" value="Epimerase_deHydtase"/>
</dbReference>
<evidence type="ECO:0000259" key="2">
    <source>
        <dbReference type="Pfam" id="PF01370"/>
    </source>
</evidence>
<proteinExistence type="inferred from homology"/>
<dbReference type="OrthoDB" id="9801773at2"/>
<evidence type="ECO:0000313" key="4">
    <source>
        <dbReference type="EMBL" id="SDK34172.1"/>
    </source>
</evidence>
<dbReference type="RefSeq" id="WP_093215391.1">
    <property type="nucleotide sequence ID" value="NZ_FNFL01000005.1"/>
</dbReference>
<dbReference type="Gene3D" id="3.40.50.720">
    <property type="entry name" value="NAD(P)-binding Rossmann-like Domain"/>
    <property type="match status" value="1"/>
</dbReference>
<dbReference type="SUPFAM" id="SSF51735">
    <property type="entry name" value="NAD(P)-binding Rossmann-fold domains"/>
    <property type="match status" value="1"/>
</dbReference>
<evidence type="ECO:0000259" key="3">
    <source>
        <dbReference type="Pfam" id="PF08338"/>
    </source>
</evidence>
<dbReference type="InterPro" id="IPR036291">
    <property type="entry name" value="NAD(P)-bd_dom_sf"/>
</dbReference>
<accession>A0A1G9B3R1</accession>